<name>A0A2T7ENS5_9POAL</name>
<feature type="region of interest" description="Disordered" evidence="1">
    <location>
        <begin position="48"/>
        <end position="90"/>
    </location>
</feature>
<feature type="compositionally biased region" description="Polar residues" evidence="1">
    <location>
        <begin position="224"/>
        <end position="247"/>
    </location>
</feature>
<protein>
    <submittedName>
        <fullName evidence="2">Uncharacterized protein</fullName>
    </submittedName>
</protein>
<keyword evidence="3" id="KW-1185">Reference proteome</keyword>
<feature type="compositionally biased region" description="Basic residues" evidence="1">
    <location>
        <begin position="65"/>
        <end position="74"/>
    </location>
</feature>
<feature type="region of interest" description="Disordered" evidence="1">
    <location>
        <begin position="224"/>
        <end position="254"/>
    </location>
</feature>
<evidence type="ECO:0000256" key="1">
    <source>
        <dbReference type="SAM" id="MobiDB-lite"/>
    </source>
</evidence>
<organism evidence="2 3">
    <name type="scientific">Panicum hallii var. hallii</name>
    <dbReference type="NCBI Taxonomy" id="1504633"/>
    <lineage>
        <taxon>Eukaryota</taxon>
        <taxon>Viridiplantae</taxon>
        <taxon>Streptophyta</taxon>
        <taxon>Embryophyta</taxon>
        <taxon>Tracheophyta</taxon>
        <taxon>Spermatophyta</taxon>
        <taxon>Magnoliopsida</taxon>
        <taxon>Liliopsida</taxon>
        <taxon>Poales</taxon>
        <taxon>Poaceae</taxon>
        <taxon>PACMAD clade</taxon>
        <taxon>Panicoideae</taxon>
        <taxon>Panicodae</taxon>
        <taxon>Paniceae</taxon>
        <taxon>Panicinae</taxon>
        <taxon>Panicum</taxon>
        <taxon>Panicum sect. Panicum</taxon>
    </lineage>
</organism>
<proteinExistence type="predicted"/>
<dbReference type="EMBL" id="CM009750">
    <property type="protein sequence ID" value="PUZ69477.1"/>
    <property type="molecule type" value="Genomic_DNA"/>
</dbReference>
<dbReference type="Proteomes" id="UP000244336">
    <property type="component" value="Chromosome 2"/>
</dbReference>
<gene>
    <name evidence="2" type="ORF">GQ55_2G111800</name>
</gene>
<dbReference type="AlphaFoldDB" id="A0A2T7ENS5"/>
<sequence>MLRRRLQPAPVGAPRPAGWLWPGLAIPRTAFWLGVGLRCVPSRPFCSASQAQNSPSLSAGASLFQRRRRQRRGPRVGPPRRAQPHAPLGPYVSRLGSRAAIPFSSNPPASRCPHIDLVRAQWSAALLLPALSRREEREYSTTLPSASAIDALPRLVFSACGGVMCFLRFFSPGGFWRRGRPPVHGTPTCPIPVSPAVAWMRTSSGQAAPRALHKSHGLTIAPCLSQNPKTGKRSGSSEIIPVPTTTQVKRHPRSHGLKQSCLFDGVSMCSPR</sequence>
<evidence type="ECO:0000313" key="3">
    <source>
        <dbReference type="Proteomes" id="UP000244336"/>
    </source>
</evidence>
<evidence type="ECO:0000313" key="2">
    <source>
        <dbReference type="EMBL" id="PUZ69477.1"/>
    </source>
</evidence>
<reference evidence="2 3" key="1">
    <citation type="submission" date="2018-04" db="EMBL/GenBank/DDBJ databases">
        <title>WGS assembly of Panicum hallii var. hallii HAL2.</title>
        <authorList>
            <person name="Lovell J."/>
            <person name="Jenkins J."/>
            <person name="Lowry D."/>
            <person name="Mamidi S."/>
            <person name="Sreedasyam A."/>
            <person name="Weng X."/>
            <person name="Barry K."/>
            <person name="Bonette J."/>
            <person name="Campitelli B."/>
            <person name="Daum C."/>
            <person name="Gordon S."/>
            <person name="Gould B."/>
            <person name="Lipzen A."/>
            <person name="MacQueen A."/>
            <person name="Palacio-Mejia J."/>
            <person name="Plott C."/>
            <person name="Shakirov E."/>
            <person name="Shu S."/>
            <person name="Yoshinaga Y."/>
            <person name="Zane M."/>
            <person name="Rokhsar D."/>
            <person name="Grimwood J."/>
            <person name="Schmutz J."/>
            <person name="Juenger T."/>
        </authorList>
    </citation>
    <scope>NUCLEOTIDE SEQUENCE [LARGE SCALE GENOMIC DNA]</scope>
    <source>
        <strain evidence="3">cv. HAL2</strain>
    </source>
</reference>
<accession>A0A2T7ENS5</accession>
<feature type="compositionally biased region" description="Polar residues" evidence="1">
    <location>
        <begin position="48"/>
        <end position="59"/>
    </location>
</feature>
<dbReference type="Gramene" id="PUZ69477">
    <property type="protein sequence ID" value="PUZ69477"/>
    <property type="gene ID" value="GQ55_2G111800"/>
</dbReference>